<keyword evidence="5" id="KW-0547">Nucleotide-binding</keyword>
<protein>
    <submittedName>
        <fullName evidence="11">Dynein light intermediate chain</fullName>
    </submittedName>
</protein>
<evidence type="ECO:0000256" key="9">
    <source>
        <dbReference type="ARBA" id="ARBA00023212"/>
    </source>
</evidence>
<sequence>MTQRSDSRTRSNEEEQKKELWSSMLDGVSSGKRLPEKTLLVLGGSPETQKDFLEALQQDPSNRRRPPERSQRKKPPVANQFALGYTYQDVLDADQEDILARLSLYLLTDSSPSFAPLIKRLFTTKTLPDLAVTILLDWNEPWAWMRQLRQWIRILRSILLSLDDECKDGLEENIVEWRDKGRAGVADGPSGGADGEASLPLGPGEWDEPLGVPLCVVCQNADKIEFLEKERNWKEEDLDFVLQVLRTALLKHGASLIYTMPSSPGSLQALMHSILGIQSPLKRQTLKHNVIDRDKVLIPPNWDSWGKIRVLREGFEVESLSSAWSLEIQDPPNASADREDEATKENEFDVVDSQSVNSSGTSVVAFYEKTISGPRPTSTLLSGARTKELGSLEVESADIQAFLGEQLTRLEQLKEQDEKAKTSSSSRRNVLSAQGSSMDGGLDEKGRGVNDHIGPIQFNMGGIQVDADDMLRRIKNRDAFSTPEKERIASPVAQSEGKTENEALAAYFANLAKRGGTSAVNSPTPKSNG</sequence>
<feature type="region of interest" description="Disordered" evidence="10">
    <location>
        <begin position="414"/>
        <end position="447"/>
    </location>
</feature>
<dbReference type="GO" id="GO:0005868">
    <property type="term" value="C:cytoplasmic dynein complex"/>
    <property type="evidence" value="ECO:0007669"/>
    <property type="project" value="InterPro"/>
</dbReference>
<proteinExistence type="predicted"/>
<dbReference type="OrthoDB" id="27603at2759"/>
<keyword evidence="4" id="KW-0493">Microtubule</keyword>
<feature type="compositionally biased region" description="Basic and acidic residues" evidence="10">
    <location>
        <begin position="1"/>
        <end position="20"/>
    </location>
</feature>
<keyword evidence="2" id="KW-0813">Transport</keyword>
<evidence type="ECO:0000313" key="11">
    <source>
        <dbReference type="EMBL" id="KAF2229548.1"/>
    </source>
</evidence>
<dbReference type="AlphaFoldDB" id="A0A6A6GVD3"/>
<dbReference type="GO" id="GO:0005524">
    <property type="term" value="F:ATP binding"/>
    <property type="evidence" value="ECO:0007669"/>
    <property type="project" value="UniProtKB-KW"/>
</dbReference>
<evidence type="ECO:0000256" key="6">
    <source>
        <dbReference type="ARBA" id="ARBA00022840"/>
    </source>
</evidence>
<dbReference type="PANTHER" id="PTHR12688">
    <property type="entry name" value="DYNEIN LIGHT INTERMEDIATE CHAIN"/>
    <property type="match status" value="1"/>
</dbReference>
<evidence type="ECO:0000313" key="12">
    <source>
        <dbReference type="Proteomes" id="UP000800092"/>
    </source>
</evidence>
<keyword evidence="12" id="KW-1185">Reference proteome</keyword>
<evidence type="ECO:0000256" key="4">
    <source>
        <dbReference type="ARBA" id="ARBA00022701"/>
    </source>
</evidence>
<reference evidence="11" key="1">
    <citation type="journal article" date="2020" name="Stud. Mycol.">
        <title>101 Dothideomycetes genomes: a test case for predicting lifestyles and emergence of pathogens.</title>
        <authorList>
            <person name="Haridas S."/>
            <person name="Albert R."/>
            <person name="Binder M."/>
            <person name="Bloem J."/>
            <person name="Labutti K."/>
            <person name="Salamov A."/>
            <person name="Andreopoulos B."/>
            <person name="Baker S."/>
            <person name="Barry K."/>
            <person name="Bills G."/>
            <person name="Bluhm B."/>
            <person name="Cannon C."/>
            <person name="Castanera R."/>
            <person name="Culley D."/>
            <person name="Daum C."/>
            <person name="Ezra D."/>
            <person name="Gonzalez J."/>
            <person name="Henrissat B."/>
            <person name="Kuo A."/>
            <person name="Liang C."/>
            <person name="Lipzen A."/>
            <person name="Lutzoni F."/>
            <person name="Magnuson J."/>
            <person name="Mondo S."/>
            <person name="Nolan M."/>
            <person name="Ohm R."/>
            <person name="Pangilinan J."/>
            <person name="Park H.-J."/>
            <person name="Ramirez L."/>
            <person name="Alfaro M."/>
            <person name="Sun H."/>
            <person name="Tritt A."/>
            <person name="Yoshinaga Y."/>
            <person name="Zwiers L.-H."/>
            <person name="Turgeon B."/>
            <person name="Goodwin S."/>
            <person name="Spatafora J."/>
            <person name="Crous P."/>
            <person name="Grigoriev I."/>
        </authorList>
    </citation>
    <scope>NUCLEOTIDE SEQUENCE</scope>
    <source>
        <strain evidence="11">Tuck. ex Michener</strain>
    </source>
</reference>
<evidence type="ECO:0000256" key="3">
    <source>
        <dbReference type="ARBA" id="ARBA00022490"/>
    </source>
</evidence>
<evidence type="ECO:0000256" key="2">
    <source>
        <dbReference type="ARBA" id="ARBA00022448"/>
    </source>
</evidence>
<keyword evidence="7" id="KW-0243">Dynein</keyword>
<dbReference type="InterPro" id="IPR022780">
    <property type="entry name" value="Dynein_light_int_chain"/>
</dbReference>
<dbReference type="Proteomes" id="UP000800092">
    <property type="component" value="Unassembled WGS sequence"/>
</dbReference>
<feature type="region of interest" description="Disordered" evidence="10">
    <location>
        <begin position="480"/>
        <end position="499"/>
    </location>
</feature>
<accession>A0A6A6GVD3</accession>
<evidence type="ECO:0000256" key="10">
    <source>
        <dbReference type="SAM" id="MobiDB-lite"/>
    </source>
</evidence>
<comment type="subcellular location">
    <subcellularLocation>
        <location evidence="1">Cytoplasm</location>
        <location evidence="1">Cytoskeleton</location>
    </subcellularLocation>
</comment>
<evidence type="ECO:0000256" key="7">
    <source>
        <dbReference type="ARBA" id="ARBA00023017"/>
    </source>
</evidence>
<feature type="region of interest" description="Disordered" evidence="10">
    <location>
        <begin position="55"/>
        <end position="76"/>
    </location>
</feature>
<keyword evidence="6" id="KW-0067">ATP-binding</keyword>
<dbReference type="EMBL" id="ML991860">
    <property type="protein sequence ID" value="KAF2229548.1"/>
    <property type="molecule type" value="Genomic_DNA"/>
</dbReference>
<dbReference type="PANTHER" id="PTHR12688:SF0">
    <property type="entry name" value="DYNEIN LIGHT INTERMEDIATE CHAIN"/>
    <property type="match status" value="1"/>
</dbReference>
<dbReference type="GO" id="GO:0000226">
    <property type="term" value="P:microtubule cytoskeleton organization"/>
    <property type="evidence" value="ECO:0007669"/>
    <property type="project" value="TreeGrafter"/>
</dbReference>
<dbReference type="GO" id="GO:0045504">
    <property type="term" value="F:dynein heavy chain binding"/>
    <property type="evidence" value="ECO:0007669"/>
    <property type="project" value="TreeGrafter"/>
</dbReference>
<feature type="region of interest" description="Disordered" evidence="10">
    <location>
        <begin position="1"/>
        <end position="30"/>
    </location>
</feature>
<dbReference type="Pfam" id="PF05783">
    <property type="entry name" value="DLIC"/>
    <property type="match status" value="1"/>
</dbReference>
<evidence type="ECO:0000256" key="1">
    <source>
        <dbReference type="ARBA" id="ARBA00004245"/>
    </source>
</evidence>
<keyword evidence="8" id="KW-0505">Motor protein</keyword>
<feature type="compositionally biased region" description="Basic and acidic residues" evidence="10">
    <location>
        <begin position="61"/>
        <end position="70"/>
    </location>
</feature>
<evidence type="ECO:0000256" key="5">
    <source>
        <dbReference type="ARBA" id="ARBA00022741"/>
    </source>
</evidence>
<dbReference type="InterPro" id="IPR008467">
    <property type="entry name" value="Dynein1_light_intermed_chain"/>
</dbReference>
<dbReference type="GO" id="GO:0035974">
    <property type="term" value="C:meiotic spindle pole body"/>
    <property type="evidence" value="ECO:0007669"/>
    <property type="project" value="TreeGrafter"/>
</dbReference>
<dbReference type="GO" id="GO:0005874">
    <property type="term" value="C:microtubule"/>
    <property type="evidence" value="ECO:0007669"/>
    <property type="project" value="UniProtKB-KW"/>
</dbReference>
<evidence type="ECO:0000256" key="8">
    <source>
        <dbReference type="ARBA" id="ARBA00023175"/>
    </source>
</evidence>
<name>A0A6A6GVD3_VIRVR</name>
<feature type="compositionally biased region" description="Polar residues" evidence="10">
    <location>
        <begin position="422"/>
        <end position="437"/>
    </location>
</feature>
<keyword evidence="9" id="KW-0206">Cytoskeleton</keyword>
<keyword evidence="3" id="KW-0963">Cytoplasm</keyword>
<gene>
    <name evidence="11" type="ORF">EV356DRAFT_537130</name>
</gene>
<organism evidence="11 12">
    <name type="scientific">Viridothelium virens</name>
    <name type="common">Speckled blister lichen</name>
    <name type="synonym">Trypethelium virens</name>
    <dbReference type="NCBI Taxonomy" id="1048519"/>
    <lineage>
        <taxon>Eukaryota</taxon>
        <taxon>Fungi</taxon>
        <taxon>Dikarya</taxon>
        <taxon>Ascomycota</taxon>
        <taxon>Pezizomycotina</taxon>
        <taxon>Dothideomycetes</taxon>
        <taxon>Dothideomycetes incertae sedis</taxon>
        <taxon>Trypetheliales</taxon>
        <taxon>Trypetheliaceae</taxon>
        <taxon>Viridothelium</taxon>
    </lineage>
</organism>
<dbReference type="GO" id="GO:0007018">
    <property type="term" value="P:microtubule-based movement"/>
    <property type="evidence" value="ECO:0007669"/>
    <property type="project" value="InterPro"/>
</dbReference>